<accession>A0ABY7JRU8</accession>
<dbReference type="PIRSF" id="PIRSF026583">
    <property type="entry name" value="YybT"/>
    <property type="match status" value="1"/>
</dbReference>
<dbReference type="Pfam" id="PF01368">
    <property type="entry name" value="DHH"/>
    <property type="match status" value="1"/>
</dbReference>
<dbReference type="EMBL" id="CP114052">
    <property type="protein sequence ID" value="WAW14888.1"/>
    <property type="molecule type" value="Genomic_DNA"/>
</dbReference>
<dbReference type="PANTHER" id="PTHR47618:SF2">
    <property type="entry name" value="CYCLIC-DI-AMP PHOSPHODIESTERASE GDPP"/>
    <property type="match status" value="1"/>
</dbReference>
<evidence type="ECO:0000313" key="6">
    <source>
        <dbReference type="EMBL" id="WAW14888.1"/>
    </source>
</evidence>
<comment type="catalytic activity">
    <reaction evidence="1">
        <text>3',3'-c-di-AMP + H2O = 5'-O-phosphonoadenylyl-(3'-&gt;5')-adenosine + H(+)</text>
        <dbReference type="Rhea" id="RHEA:54420"/>
        <dbReference type="ChEBI" id="CHEBI:15377"/>
        <dbReference type="ChEBI" id="CHEBI:15378"/>
        <dbReference type="ChEBI" id="CHEBI:71500"/>
        <dbReference type="ChEBI" id="CHEBI:138171"/>
    </reaction>
</comment>
<comment type="function">
    <text evidence="1">Has phosphodiesterase (PDE) activity against cyclic-di-AMP (c-di-AMP).</text>
</comment>
<dbReference type="InterPro" id="IPR038763">
    <property type="entry name" value="DHH_sf"/>
</dbReference>
<keyword evidence="1" id="KW-0378">Hydrolase</keyword>
<dbReference type="Gene3D" id="3.90.1640.10">
    <property type="entry name" value="inorganic pyrophosphatase (n-terminal core)"/>
    <property type="match status" value="1"/>
</dbReference>
<evidence type="ECO:0000256" key="3">
    <source>
        <dbReference type="SAM" id="Phobius"/>
    </source>
</evidence>
<evidence type="ECO:0000256" key="1">
    <source>
        <dbReference type="PIRNR" id="PIRNR026583"/>
    </source>
</evidence>
<protein>
    <recommendedName>
        <fullName evidence="1">Cyclic-di-AMP phosphodiesterase</fullName>
        <ecNumber evidence="1">3.1.4.-</ecNumber>
    </recommendedName>
</protein>
<dbReference type="InterPro" id="IPR051319">
    <property type="entry name" value="Oligoribo/pAp-PDE_c-di-AMP_PDE"/>
</dbReference>
<dbReference type="Pfam" id="PF02272">
    <property type="entry name" value="DHHA1"/>
    <property type="match status" value="1"/>
</dbReference>
<evidence type="ECO:0000313" key="7">
    <source>
        <dbReference type="Proteomes" id="UP001164187"/>
    </source>
</evidence>
<keyword evidence="2" id="KW-0175">Coiled coil</keyword>
<evidence type="ECO:0000259" key="4">
    <source>
        <dbReference type="Pfam" id="PF01368"/>
    </source>
</evidence>
<dbReference type="InterPro" id="IPR003156">
    <property type="entry name" value="DHHA1_dom"/>
</dbReference>
<dbReference type="InterPro" id="IPR014528">
    <property type="entry name" value="GdpP/PdeA"/>
</dbReference>
<keyword evidence="7" id="KW-1185">Reference proteome</keyword>
<dbReference type="RefSeq" id="WP_269311581.1">
    <property type="nucleotide sequence ID" value="NZ_CP114052.1"/>
</dbReference>
<dbReference type="EC" id="3.1.4.-" evidence="1"/>
<dbReference type="Gene3D" id="3.10.310.30">
    <property type="match status" value="1"/>
</dbReference>
<comment type="similarity">
    <text evidence="1">Belongs to the GdpP/PdeA phosphodiesterase family.</text>
</comment>
<proteinExistence type="inferred from homology"/>
<feature type="coiled-coil region" evidence="2">
    <location>
        <begin position="52"/>
        <end position="79"/>
    </location>
</feature>
<feature type="domain" description="DDH" evidence="4">
    <location>
        <begin position="357"/>
        <end position="514"/>
    </location>
</feature>
<keyword evidence="3" id="KW-0812">Transmembrane</keyword>
<name>A0ABY7JRU8_9FIRM</name>
<dbReference type="PANTHER" id="PTHR47618">
    <property type="entry name" value="BIFUNCTIONAL OLIGORIBONUCLEASE AND PAP PHOSPHATASE NRNA"/>
    <property type="match status" value="1"/>
</dbReference>
<keyword evidence="1" id="KW-1003">Cell membrane</keyword>
<dbReference type="InterPro" id="IPR001667">
    <property type="entry name" value="DDH_dom"/>
</dbReference>
<keyword evidence="3" id="KW-1133">Transmembrane helix</keyword>
<evidence type="ECO:0000256" key="2">
    <source>
        <dbReference type="SAM" id="Coils"/>
    </source>
</evidence>
<keyword evidence="1 3" id="KW-0472">Membrane</keyword>
<feature type="transmembrane region" description="Helical" evidence="3">
    <location>
        <begin position="12"/>
        <end position="30"/>
    </location>
</feature>
<reference evidence="6" key="1">
    <citation type="submission" date="2022-12" db="EMBL/GenBank/DDBJ databases">
        <title>Peptostreptococcus.</title>
        <authorList>
            <person name="Lee S.H."/>
        </authorList>
    </citation>
    <scope>NUCLEOTIDE SEQUENCE</scope>
    <source>
        <strain evidence="6">CBA3647</strain>
    </source>
</reference>
<dbReference type="Gene3D" id="3.30.450.20">
    <property type="entry name" value="PAS domain"/>
    <property type="match status" value="1"/>
</dbReference>
<dbReference type="Proteomes" id="UP001164187">
    <property type="component" value="Chromosome"/>
</dbReference>
<comment type="subcellular location">
    <subcellularLocation>
        <location evidence="1">Cell membrane</location>
    </subcellularLocation>
</comment>
<feature type="domain" description="DHHA1" evidence="5">
    <location>
        <begin position="584"/>
        <end position="665"/>
    </location>
</feature>
<organism evidence="6 7">
    <name type="scientific">Peptostreptococcus equinus</name>
    <dbReference type="NCBI Taxonomy" id="3003601"/>
    <lineage>
        <taxon>Bacteria</taxon>
        <taxon>Bacillati</taxon>
        <taxon>Bacillota</taxon>
        <taxon>Clostridia</taxon>
        <taxon>Peptostreptococcales</taxon>
        <taxon>Peptostreptococcaceae</taxon>
        <taxon>Peptostreptococcus</taxon>
    </lineage>
</organism>
<feature type="transmembrane region" description="Helical" evidence="3">
    <location>
        <begin position="36"/>
        <end position="52"/>
    </location>
</feature>
<dbReference type="Pfam" id="PF24898">
    <property type="entry name" value="GGDEF_GdpP"/>
    <property type="match status" value="1"/>
</dbReference>
<evidence type="ECO:0000259" key="5">
    <source>
        <dbReference type="Pfam" id="PF02272"/>
    </source>
</evidence>
<dbReference type="SUPFAM" id="SSF64182">
    <property type="entry name" value="DHH phosphoesterases"/>
    <property type="match status" value="1"/>
</dbReference>
<sequence>MNNKDKNKNILYYGDYLCILAVFLFSVYALYSKNNVGIIGIILCILMVFLIIKKKKSDEEILKDKIQNLSLNCNKLTRKTLLSVPLPLCFLELNGEITWANKSFNRMVGIEDNTSSVGLNIENLIGNITLRKVLDENKVIEEDFEFKGRRYLLKYSFTKMDDESDGSADYRVIMYWIDQTELIKARQDCDDTKEAVLIVEIDGYEEVLKSTPEEKRPLLAMEIETLIANLGDQTGSLVEKIATDKYILFMRRKSVLELENTKFSILDKAKEIEYGNKLPITFSIGGGYDGDTIEETGDFASGALDMALGRGGDQAAIKNKKGFNFYGGKSKGFERKTKVKSRLIGLALKELINQSEKILIMGHKYPDMDAMGAAVGVYDLCKNYGKEANVVLENIGESVEIFINRLKENPYYENMFVDHEKAERICDRDTLVIVVDTHRPAYTEYEGLLDLSDRVVVIDHHRRGVDYINDTVLLFHAIYVSSTCEMVTELIQYTDNDSDMKINKLTAEGLLGGIYLDTKNFEFKTGVRTFEAASFLRNMGADTILVKQFFNSYAEDFLVKADIIKRTEIIDQTICISYSYEEIDNVNIVIAKAADELLNIKNIKASFVLGKKGDTIFVSARSLGDINVHIMMEKIGGGGHMDIAGAQLKNIDIDDAYNMVKEIIENYIEEEKK</sequence>
<gene>
    <name evidence="6" type="ORF">O0R46_09925</name>
</gene>